<dbReference type="InterPro" id="IPR016454">
    <property type="entry name" value="Cysteine_dSase"/>
</dbReference>
<dbReference type="InterPro" id="IPR015421">
    <property type="entry name" value="PyrdxlP-dep_Trfase_major"/>
</dbReference>
<dbReference type="Gene3D" id="3.40.640.10">
    <property type="entry name" value="Type I PLP-dependent aspartate aminotransferase-like (Major domain)"/>
    <property type="match status" value="1"/>
</dbReference>
<feature type="domain" description="Aminotransferase class V" evidence="9">
    <location>
        <begin position="28"/>
        <end position="396"/>
    </location>
</feature>
<evidence type="ECO:0000256" key="7">
    <source>
        <dbReference type="RuleBase" id="RU004504"/>
    </source>
</evidence>
<comment type="catalytic activity">
    <reaction evidence="6 8">
        <text>(sulfur carrier)-H + L-cysteine = (sulfur carrier)-SH + L-alanine</text>
        <dbReference type="Rhea" id="RHEA:43892"/>
        <dbReference type="Rhea" id="RHEA-COMP:14737"/>
        <dbReference type="Rhea" id="RHEA-COMP:14739"/>
        <dbReference type="ChEBI" id="CHEBI:29917"/>
        <dbReference type="ChEBI" id="CHEBI:35235"/>
        <dbReference type="ChEBI" id="CHEBI:57972"/>
        <dbReference type="ChEBI" id="CHEBI:64428"/>
        <dbReference type="EC" id="2.8.1.7"/>
    </reaction>
</comment>
<dbReference type="PANTHER" id="PTHR43586">
    <property type="entry name" value="CYSTEINE DESULFURASE"/>
    <property type="match status" value="1"/>
</dbReference>
<dbReference type="Proteomes" id="UP001200642">
    <property type="component" value="Unassembled WGS sequence"/>
</dbReference>
<dbReference type="InterPro" id="IPR010970">
    <property type="entry name" value="Cys_dSase_SufS"/>
</dbReference>
<dbReference type="InterPro" id="IPR000192">
    <property type="entry name" value="Aminotrans_V_dom"/>
</dbReference>
<evidence type="ECO:0000256" key="2">
    <source>
        <dbReference type="ARBA" id="ARBA00002824"/>
    </source>
</evidence>
<dbReference type="GO" id="GO:0030170">
    <property type="term" value="F:pyridoxal phosphate binding"/>
    <property type="evidence" value="ECO:0007669"/>
    <property type="project" value="UniProtKB-UniRule"/>
</dbReference>
<dbReference type="InterPro" id="IPR020578">
    <property type="entry name" value="Aminotrans_V_PyrdxlP_BS"/>
</dbReference>
<proteinExistence type="inferred from homology"/>
<dbReference type="AlphaFoldDB" id="A0AAE3JR37"/>
<dbReference type="Gene3D" id="3.90.1150.10">
    <property type="entry name" value="Aspartate Aminotransferase, domain 1"/>
    <property type="match status" value="1"/>
</dbReference>
<keyword evidence="4 8" id="KW-0808">Transferase</keyword>
<keyword evidence="11" id="KW-1185">Reference proteome</keyword>
<sequence length="408" mass="45351">MINTVFDILTIRTDFPILNRKVNGYPLVYLDNAATSQTPQQVIDVIVDYYRNYNANIHRGVHALSQEATDKYEEARLKIQKHFNAAKSHEIIFTSGTTQGINLVANSFSTFLKPGDELLVSAMEHHSNIVPWQMLCERTGAILKVIPMNEDGVLLMDTFKDLLSNRTKLVFCNHVSNALGTINPIQEIIEESHTIGAAVLIDGAQAAPHIKADMQKLDVDFYTVSAHKMCGPTGVGILYGKEEWLNKMPPYQGGGEMIAEVTFEKTTYADLPHKFEAGTPNICGGIAFGAALDYMNAIGFDSIASYEQELLQYATQKLTMIEGLRIYGTAKEKTSVISFNIQGIHPYDIGTILDKLGIAVRTGHHCAQPVMDFYHIPGTVRASFNFYNTKEEVDVLVEGVRRAKKMLL</sequence>
<dbReference type="RefSeq" id="WP_317902049.1">
    <property type="nucleotide sequence ID" value="NZ_JAIRBC010000011.1"/>
</dbReference>
<evidence type="ECO:0000256" key="3">
    <source>
        <dbReference type="ARBA" id="ARBA00010447"/>
    </source>
</evidence>
<dbReference type="Pfam" id="PF00266">
    <property type="entry name" value="Aminotran_5"/>
    <property type="match status" value="1"/>
</dbReference>
<dbReference type="NCBIfam" id="TIGR01979">
    <property type="entry name" value="sufS"/>
    <property type="match status" value="1"/>
</dbReference>
<dbReference type="SUPFAM" id="SSF53383">
    <property type="entry name" value="PLP-dependent transferases"/>
    <property type="match status" value="1"/>
</dbReference>
<comment type="function">
    <text evidence="2 8">Catalyzes the removal of elemental sulfur and selenium atoms from L-cysteine, L-cystine, L-selenocysteine, and L-selenocystine to produce L-alanine.</text>
</comment>
<evidence type="ECO:0000256" key="6">
    <source>
        <dbReference type="ARBA" id="ARBA00050776"/>
    </source>
</evidence>
<comment type="similarity">
    <text evidence="3 8">Belongs to the class-V pyridoxal-phosphate-dependent aminotransferase family. Csd subfamily.</text>
</comment>
<keyword evidence="5 8" id="KW-0663">Pyridoxal phosphate</keyword>
<gene>
    <name evidence="10" type="ORF">K8352_09090</name>
</gene>
<evidence type="ECO:0000256" key="5">
    <source>
        <dbReference type="ARBA" id="ARBA00022898"/>
    </source>
</evidence>
<dbReference type="InterPro" id="IPR015422">
    <property type="entry name" value="PyrdxlP-dep_Trfase_small"/>
</dbReference>
<dbReference type="PANTHER" id="PTHR43586:SF8">
    <property type="entry name" value="CYSTEINE DESULFURASE 1, CHLOROPLASTIC"/>
    <property type="match status" value="1"/>
</dbReference>
<dbReference type="PROSITE" id="PS00595">
    <property type="entry name" value="AA_TRANSFER_CLASS_5"/>
    <property type="match status" value="1"/>
</dbReference>
<protein>
    <recommendedName>
        <fullName evidence="8">Cysteine desulfurase</fullName>
        <ecNumber evidence="8">2.8.1.7</ecNumber>
    </recommendedName>
</protein>
<evidence type="ECO:0000256" key="1">
    <source>
        <dbReference type="ARBA" id="ARBA00001933"/>
    </source>
</evidence>
<evidence type="ECO:0000259" key="9">
    <source>
        <dbReference type="Pfam" id="PF00266"/>
    </source>
</evidence>
<comment type="caution">
    <text evidence="10">The sequence shown here is derived from an EMBL/GenBank/DDBJ whole genome shotgun (WGS) entry which is preliminary data.</text>
</comment>
<evidence type="ECO:0000313" key="11">
    <source>
        <dbReference type="Proteomes" id="UP001200642"/>
    </source>
</evidence>
<accession>A0AAE3JR37</accession>
<dbReference type="EC" id="2.8.1.7" evidence="8"/>
<name>A0AAE3JR37_9FLAO</name>
<dbReference type="GO" id="GO:0006534">
    <property type="term" value="P:cysteine metabolic process"/>
    <property type="evidence" value="ECO:0007669"/>
    <property type="project" value="UniProtKB-UniRule"/>
</dbReference>
<reference evidence="10" key="1">
    <citation type="submission" date="2023-02" db="EMBL/GenBank/DDBJ databases">
        <title>Genome of Flavobacteriaceae gen. nov. sp. strain F89.</title>
        <authorList>
            <person name="Wang Y."/>
        </authorList>
    </citation>
    <scope>NUCLEOTIDE SEQUENCE</scope>
    <source>
        <strain evidence="10">F89</strain>
    </source>
</reference>
<evidence type="ECO:0000256" key="8">
    <source>
        <dbReference type="RuleBase" id="RU004506"/>
    </source>
</evidence>
<dbReference type="InterPro" id="IPR015424">
    <property type="entry name" value="PyrdxlP-dep_Trfase"/>
</dbReference>
<organism evidence="10 11">
    <name type="scientific">Cerina litoralis</name>
    <dbReference type="NCBI Taxonomy" id="2874477"/>
    <lineage>
        <taxon>Bacteria</taxon>
        <taxon>Pseudomonadati</taxon>
        <taxon>Bacteroidota</taxon>
        <taxon>Flavobacteriia</taxon>
        <taxon>Flavobacteriales</taxon>
        <taxon>Flavobacteriaceae</taxon>
        <taxon>Cerina</taxon>
    </lineage>
</organism>
<dbReference type="GO" id="GO:0031071">
    <property type="term" value="F:cysteine desulfurase activity"/>
    <property type="evidence" value="ECO:0007669"/>
    <property type="project" value="UniProtKB-UniRule"/>
</dbReference>
<evidence type="ECO:0000313" key="10">
    <source>
        <dbReference type="EMBL" id="MCG2460903.1"/>
    </source>
</evidence>
<dbReference type="CDD" id="cd06453">
    <property type="entry name" value="SufS_like"/>
    <property type="match status" value="1"/>
</dbReference>
<dbReference type="EMBL" id="JAIRBC010000011">
    <property type="protein sequence ID" value="MCG2460903.1"/>
    <property type="molecule type" value="Genomic_DNA"/>
</dbReference>
<evidence type="ECO:0000256" key="4">
    <source>
        <dbReference type="ARBA" id="ARBA00022679"/>
    </source>
</evidence>
<dbReference type="PIRSF" id="PIRSF005572">
    <property type="entry name" value="NifS"/>
    <property type="match status" value="1"/>
</dbReference>
<comment type="cofactor">
    <cofactor evidence="1 7">
        <name>pyridoxal 5'-phosphate</name>
        <dbReference type="ChEBI" id="CHEBI:597326"/>
    </cofactor>
</comment>